<evidence type="ECO:0000313" key="1">
    <source>
        <dbReference type="EMBL" id="OLU41669.1"/>
    </source>
</evidence>
<dbReference type="AlphaFoldDB" id="A0A1U7NHV3"/>
<organism evidence="1 2">
    <name type="scientific">Ileibacterium valens</name>
    <dbReference type="NCBI Taxonomy" id="1862668"/>
    <lineage>
        <taxon>Bacteria</taxon>
        <taxon>Bacillati</taxon>
        <taxon>Bacillota</taxon>
        <taxon>Erysipelotrichia</taxon>
        <taxon>Erysipelotrichales</taxon>
        <taxon>Erysipelotrichaceae</taxon>
        <taxon>Ileibacterium</taxon>
    </lineage>
</organism>
<dbReference type="EMBL" id="MPJW01000078">
    <property type="protein sequence ID" value="OLU41669.1"/>
    <property type="molecule type" value="Genomic_DNA"/>
</dbReference>
<dbReference type="InterPro" id="IPR054221">
    <property type="entry name" value="DUF6941"/>
</dbReference>
<gene>
    <name evidence="1" type="ORF">BO222_02905</name>
</gene>
<reference evidence="1 2" key="1">
    <citation type="submission" date="2016-11" db="EMBL/GenBank/DDBJ databases">
        <title>Description of two novel members of the family Erysipelotrichaceae: Ileibacterium lipovorans gen. nov., sp. nov. and Dubosiella newyorkensis, gen. nov., sp. nov.</title>
        <authorList>
            <person name="Cox L.M."/>
            <person name="Sohn J."/>
            <person name="Tyrrell K.L."/>
            <person name="Citron D.M."/>
            <person name="Lawson P.A."/>
            <person name="Patel N.B."/>
            <person name="Iizumi T."/>
            <person name="Perez-Perez G.I."/>
            <person name="Goldstein E.J."/>
            <person name="Blaser M.J."/>
        </authorList>
    </citation>
    <scope>NUCLEOTIDE SEQUENCE [LARGE SCALE GENOMIC DNA]</scope>
    <source>
        <strain evidence="1 2">NYU-BL-A3</strain>
    </source>
</reference>
<dbReference type="Pfam" id="PF22091">
    <property type="entry name" value="DUF6941"/>
    <property type="match status" value="1"/>
</dbReference>
<accession>A0A1U7NHV3</accession>
<name>A0A1U7NHV3_9FIRM</name>
<proteinExistence type="predicted"/>
<dbReference type="GeneID" id="82202178"/>
<sequence length="126" mass="14186">MNELSYFIAANGVNDSGPVIIDQPLTCITLPSFPGLFSFFLAFGFCNWDSEKEHRLKIIGKDCTGGVFLDTGDLEIPQNIPNKSIDIKMNIQNLRLSIEGLYIFELYLNDECVNRINLYGCKELEA</sequence>
<keyword evidence="2" id="KW-1185">Reference proteome</keyword>
<evidence type="ECO:0000313" key="2">
    <source>
        <dbReference type="Proteomes" id="UP000186341"/>
    </source>
</evidence>
<dbReference type="RefSeq" id="WP_075818204.1">
    <property type="nucleotide sequence ID" value="NZ_CAJUTZ010000027.1"/>
</dbReference>
<dbReference type="Proteomes" id="UP000186341">
    <property type="component" value="Unassembled WGS sequence"/>
</dbReference>
<protein>
    <submittedName>
        <fullName evidence="1">Uncharacterized protein</fullName>
    </submittedName>
</protein>
<comment type="caution">
    <text evidence="1">The sequence shown here is derived from an EMBL/GenBank/DDBJ whole genome shotgun (WGS) entry which is preliminary data.</text>
</comment>